<dbReference type="SMART" id="SM00409">
    <property type="entry name" value="IG"/>
    <property type="match status" value="1"/>
</dbReference>
<dbReference type="Gene3D" id="2.60.40.10">
    <property type="entry name" value="Immunoglobulins"/>
    <property type="match status" value="2"/>
</dbReference>
<evidence type="ECO:0000256" key="6">
    <source>
        <dbReference type="ARBA" id="ARBA00023319"/>
    </source>
</evidence>
<evidence type="ECO:0000256" key="2">
    <source>
        <dbReference type="ARBA" id="ARBA00022729"/>
    </source>
</evidence>
<dbReference type="GO" id="GO:0050852">
    <property type="term" value="P:T cell receptor signaling pathway"/>
    <property type="evidence" value="ECO:0007669"/>
    <property type="project" value="TreeGrafter"/>
</dbReference>
<protein>
    <recommendedName>
        <fullName evidence="8">Ig-like domain-containing protein</fullName>
    </recommendedName>
</protein>
<dbReference type="InterPro" id="IPR013783">
    <property type="entry name" value="Ig-like_fold"/>
</dbReference>
<dbReference type="FunFam" id="2.60.40.10:FF:000142">
    <property type="entry name" value="V-set domain-containing T-cell activation inhibitor 1"/>
    <property type="match status" value="1"/>
</dbReference>
<evidence type="ECO:0000313" key="10">
    <source>
        <dbReference type="Proteomes" id="UP000265000"/>
    </source>
</evidence>
<keyword evidence="5" id="KW-0325">Glycoprotein</keyword>
<reference evidence="9" key="1">
    <citation type="submission" date="2025-08" db="UniProtKB">
        <authorList>
            <consortium name="Ensembl"/>
        </authorList>
    </citation>
    <scope>IDENTIFICATION</scope>
</reference>
<dbReference type="Ensembl" id="ENSFHET00000001945.1">
    <property type="protein sequence ID" value="ENSFHEP00000008552.1"/>
    <property type="gene ID" value="ENSFHEG00000009753.1"/>
</dbReference>
<dbReference type="GO" id="GO:0001817">
    <property type="term" value="P:regulation of cytokine production"/>
    <property type="evidence" value="ECO:0007669"/>
    <property type="project" value="TreeGrafter"/>
</dbReference>
<keyword evidence="10" id="KW-1185">Reference proteome</keyword>
<dbReference type="PROSITE" id="PS50835">
    <property type="entry name" value="IG_LIKE"/>
    <property type="match status" value="2"/>
</dbReference>
<dbReference type="InterPro" id="IPR007110">
    <property type="entry name" value="Ig-like_dom"/>
</dbReference>
<proteinExistence type="predicted"/>
<keyword evidence="3 7" id="KW-0472">Membrane</keyword>
<dbReference type="PANTHER" id="PTHR24100:SF149">
    <property type="entry name" value="BG-LIKE ANTIGEN 1-RELATED"/>
    <property type="match status" value="1"/>
</dbReference>
<dbReference type="GO" id="GO:0050863">
    <property type="term" value="P:regulation of T cell activation"/>
    <property type="evidence" value="ECO:0007669"/>
    <property type="project" value="UniProtKB-ARBA"/>
</dbReference>
<name>A0A3Q2P8F7_FUNHE</name>
<dbReference type="SUPFAM" id="SSF48726">
    <property type="entry name" value="Immunoglobulin"/>
    <property type="match status" value="2"/>
</dbReference>
<dbReference type="GO" id="GO:1903037">
    <property type="term" value="P:regulation of leukocyte cell-cell adhesion"/>
    <property type="evidence" value="ECO:0007669"/>
    <property type="project" value="UniProtKB-ARBA"/>
</dbReference>
<sequence length="260" mass="28652">MTLIKISFSVSESFTVSVRSPVSVQRGHVATLPCWLTSSQSAEDMEVRWYQGGAQKETSILLYKAKGVDYTSQKASYTDRVSFGLKDGTSGGLKTGDISLKLQNVTLEDTGKYTCFVNSLADYDSASVIDPLPFIPETGRPPLLSAVMKDDDKVNVSCESEGWHPKPELRWSDRTEALTSADVSFSKTSDGLYTVRSWLLVPSSSEVSCAVGFLSFIFIYLLWGTNTLAAVCTITLICFNMFGRNAGIIKSQFHYFKFLS</sequence>
<accession>A0A3Q2P8F7</accession>
<evidence type="ECO:0000256" key="4">
    <source>
        <dbReference type="ARBA" id="ARBA00023157"/>
    </source>
</evidence>
<organism evidence="9 10">
    <name type="scientific">Fundulus heteroclitus</name>
    <name type="common">Killifish</name>
    <name type="synonym">Mummichog</name>
    <dbReference type="NCBI Taxonomy" id="8078"/>
    <lineage>
        <taxon>Eukaryota</taxon>
        <taxon>Metazoa</taxon>
        <taxon>Chordata</taxon>
        <taxon>Craniata</taxon>
        <taxon>Vertebrata</taxon>
        <taxon>Euteleostomi</taxon>
        <taxon>Actinopterygii</taxon>
        <taxon>Neopterygii</taxon>
        <taxon>Teleostei</taxon>
        <taxon>Neoteleostei</taxon>
        <taxon>Acanthomorphata</taxon>
        <taxon>Ovalentaria</taxon>
        <taxon>Atherinomorphae</taxon>
        <taxon>Cyprinodontiformes</taxon>
        <taxon>Fundulidae</taxon>
        <taxon>Fundulus</taxon>
    </lineage>
</organism>
<keyword evidence="2" id="KW-0732">Signal</keyword>
<keyword evidence="4" id="KW-1015">Disulfide bond</keyword>
<evidence type="ECO:0000259" key="8">
    <source>
        <dbReference type="PROSITE" id="PS50835"/>
    </source>
</evidence>
<evidence type="ECO:0000256" key="7">
    <source>
        <dbReference type="SAM" id="Phobius"/>
    </source>
</evidence>
<evidence type="ECO:0000256" key="3">
    <source>
        <dbReference type="ARBA" id="ARBA00023136"/>
    </source>
</evidence>
<dbReference type="InterPro" id="IPR003599">
    <property type="entry name" value="Ig_sub"/>
</dbReference>
<dbReference type="PANTHER" id="PTHR24100">
    <property type="entry name" value="BUTYROPHILIN"/>
    <property type="match status" value="1"/>
</dbReference>
<feature type="domain" description="Ig-like" evidence="8">
    <location>
        <begin position="136"/>
        <end position="211"/>
    </location>
</feature>
<evidence type="ECO:0000313" key="9">
    <source>
        <dbReference type="Ensembl" id="ENSFHEP00000008552.1"/>
    </source>
</evidence>
<dbReference type="InterPro" id="IPR013106">
    <property type="entry name" value="Ig_V-set"/>
</dbReference>
<reference evidence="9" key="2">
    <citation type="submission" date="2025-09" db="UniProtKB">
        <authorList>
            <consortium name="Ensembl"/>
        </authorList>
    </citation>
    <scope>IDENTIFICATION</scope>
</reference>
<dbReference type="InterPro" id="IPR053896">
    <property type="entry name" value="BTN3A2-like_Ig-C"/>
</dbReference>
<dbReference type="STRING" id="8078.ENSFHEP00000008552"/>
<dbReference type="Pfam" id="PF22705">
    <property type="entry name" value="C2-set_3"/>
    <property type="match status" value="1"/>
</dbReference>
<keyword evidence="7" id="KW-0812">Transmembrane</keyword>
<evidence type="ECO:0000256" key="5">
    <source>
        <dbReference type="ARBA" id="ARBA00023180"/>
    </source>
</evidence>
<evidence type="ECO:0000256" key="1">
    <source>
        <dbReference type="ARBA" id="ARBA00004370"/>
    </source>
</evidence>
<dbReference type="AlphaFoldDB" id="A0A3Q2P8F7"/>
<dbReference type="InterPro" id="IPR050504">
    <property type="entry name" value="IgSF_BTN/MOG"/>
</dbReference>
<comment type="subcellular location">
    <subcellularLocation>
        <location evidence="1">Membrane</location>
    </subcellularLocation>
</comment>
<dbReference type="SMART" id="SM00406">
    <property type="entry name" value="IGv"/>
    <property type="match status" value="1"/>
</dbReference>
<feature type="domain" description="Ig-like" evidence="8">
    <location>
        <begin position="12"/>
        <end position="127"/>
    </location>
</feature>
<feature type="transmembrane region" description="Helical" evidence="7">
    <location>
        <begin position="213"/>
        <end position="242"/>
    </location>
</feature>
<dbReference type="GeneTree" id="ENSGT01120000271914"/>
<dbReference type="Pfam" id="PF07686">
    <property type="entry name" value="V-set"/>
    <property type="match status" value="1"/>
</dbReference>
<dbReference type="Proteomes" id="UP000265000">
    <property type="component" value="Unplaced"/>
</dbReference>
<keyword evidence="6" id="KW-0393">Immunoglobulin domain</keyword>
<dbReference type="InterPro" id="IPR036179">
    <property type="entry name" value="Ig-like_dom_sf"/>
</dbReference>
<dbReference type="GO" id="GO:0009897">
    <property type="term" value="C:external side of plasma membrane"/>
    <property type="evidence" value="ECO:0007669"/>
    <property type="project" value="TreeGrafter"/>
</dbReference>
<dbReference type="GO" id="GO:0005102">
    <property type="term" value="F:signaling receptor binding"/>
    <property type="evidence" value="ECO:0007669"/>
    <property type="project" value="TreeGrafter"/>
</dbReference>
<keyword evidence="7" id="KW-1133">Transmembrane helix</keyword>